<sequence length="993" mass="108460">MRSRQRRRKIPLVLNYISTPAPIPLRVVVSKIPHLLLLPANPSSSGVAASRGGEASMADARTRASKNASGDKGSTSTRPARLRVMRPDVQEVLKSPRRSRSSKKKQHPPPSPPRPPSPSPPPRQDEEEEEEEGVGEEEFERARYDCGFQDEGEGGRDFAPPDLVWGKVRSHPWWPGQVFDPADASEVALQHRRPGAPLVAYFWDRTFAWNDASALLPFRANFTRFSAQSTMSGFVSAVDAALQEVGRRVETGLCCGCFGSTIATKQEVENSGVRQGAFGAVVDGAYMRDAFRGKAFLDYISALGKKPMAGADLLDLAIIKAQLRAFNRSRGPRGLPEFVVFEGIDDVADATPHTKRKRMHKSSDNDVLSKEKKSRHSGSSSVRNEAFPESTNEEVMDAPTADEDTISKGNKSKGTKSSTKKKPDISKHLDRLERAVLVGSRTPAGNAVNDVLSESNSGRMLRSTRKKEDALEGLKKLGRDGGAETFTGSSKDNPLLTENKLRRRASATSKKDETTEYGDGLGDGSAKDSPDKRRSERADKSASKRVLISEQGRKKKKLSELMAEAGRPNSARPGRKNKTRGTPSLHESAEDPNCDSKDTVKTRKRKKLDTLGDLSSLSGSLSRKKSTKVGELMTKASRRMPQTPPSVKANGKASQIKSCSIKHKQESAEEKLPHSRHKQESAADKSPRSRHKQESAADKLPRSRHKQESAADKSPRSVKANRGKKDAFTEDFPSCSEMLWQLSLASCDLKLREKIAPTVVNFFTDFRKNSNVSSSDVGKRIPEKAADTESTPLEQPIADHMQDDYWADILINVEEPLSSLKKKKDESNKRTSKKAHQVKKLSDKSSVTLESADEPRGEGKLDTENGKHLNAESKPFVANGSQLNAGTKSAEDMENSLQAGLVLHFSRPSAVPSRSDLIKIFSQYGPVKEAKAEIANNANSAQVIFKRRMDAEAAFAGAGKISALGPALDSFRLTDFPAAASGNESSHGASKSE</sequence>
<dbReference type="OrthoDB" id="62853at2759"/>
<feature type="compositionally biased region" description="Low complexity" evidence="1">
    <location>
        <begin position="611"/>
        <end position="621"/>
    </location>
</feature>
<feature type="compositionally biased region" description="Basic and acidic residues" evidence="1">
    <location>
        <begin position="777"/>
        <end position="787"/>
    </location>
</feature>
<gene>
    <name evidence="3" type="ORF">EJB05_19031</name>
</gene>
<feature type="compositionally biased region" description="Basic residues" evidence="1">
    <location>
        <begin position="830"/>
        <end position="839"/>
    </location>
</feature>
<evidence type="ECO:0000259" key="2">
    <source>
        <dbReference type="PROSITE" id="PS50812"/>
    </source>
</evidence>
<dbReference type="Gramene" id="TVU37064">
    <property type="protein sequence ID" value="TVU37064"/>
    <property type="gene ID" value="EJB05_19031"/>
</dbReference>
<dbReference type="SUPFAM" id="SSF54928">
    <property type="entry name" value="RNA-binding domain, RBD"/>
    <property type="match status" value="1"/>
</dbReference>
<feature type="compositionally biased region" description="Basic and acidic residues" evidence="1">
    <location>
        <begin position="525"/>
        <end position="542"/>
    </location>
</feature>
<feature type="compositionally biased region" description="Acidic residues" evidence="1">
    <location>
        <begin position="391"/>
        <end position="404"/>
    </location>
</feature>
<feature type="compositionally biased region" description="Basic residues" evidence="1">
    <location>
        <begin position="95"/>
        <end position="107"/>
    </location>
</feature>
<dbReference type="PANTHER" id="PTHR35491">
    <property type="entry name" value="OS12G0638500-LIKE PROTEIN"/>
    <property type="match status" value="1"/>
</dbReference>
<keyword evidence="4" id="KW-1185">Reference proteome</keyword>
<organism evidence="3 4">
    <name type="scientific">Eragrostis curvula</name>
    <name type="common">weeping love grass</name>
    <dbReference type="NCBI Taxonomy" id="38414"/>
    <lineage>
        <taxon>Eukaryota</taxon>
        <taxon>Viridiplantae</taxon>
        <taxon>Streptophyta</taxon>
        <taxon>Embryophyta</taxon>
        <taxon>Tracheophyta</taxon>
        <taxon>Spermatophyta</taxon>
        <taxon>Magnoliopsida</taxon>
        <taxon>Liliopsida</taxon>
        <taxon>Poales</taxon>
        <taxon>Poaceae</taxon>
        <taxon>PACMAD clade</taxon>
        <taxon>Chloridoideae</taxon>
        <taxon>Eragrostideae</taxon>
        <taxon>Eragrostidinae</taxon>
        <taxon>Eragrostis</taxon>
    </lineage>
</organism>
<feature type="domain" description="PWWP" evidence="2">
    <location>
        <begin position="160"/>
        <end position="221"/>
    </location>
</feature>
<evidence type="ECO:0000313" key="4">
    <source>
        <dbReference type="Proteomes" id="UP000324897"/>
    </source>
</evidence>
<dbReference type="Proteomes" id="UP000324897">
    <property type="component" value="Unassembled WGS sequence"/>
</dbReference>
<dbReference type="Pfam" id="PF00855">
    <property type="entry name" value="PWWP"/>
    <property type="match status" value="1"/>
</dbReference>
<dbReference type="EMBL" id="RWGY01000009">
    <property type="protein sequence ID" value="TVU37064.1"/>
    <property type="molecule type" value="Genomic_DNA"/>
</dbReference>
<dbReference type="PROSITE" id="PS50812">
    <property type="entry name" value="PWWP"/>
    <property type="match status" value="1"/>
</dbReference>
<feature type="compositionally biased region" description="Basic residues" evidence="1">
    <location>
        <begin position="410"/>
        <end position="420"/>
    </location>
</feature>
<protein>
    <recommendedName>
        <fullName evidence="2">PWWP domain-containing protein</fullName>
    </recommendedName>
</protein>
<feature type="compositionally biased region" description="Basic and acidic residues" evidence="1">
    <location>
        <begin position="466"/>
        <end position="482"/>
    </location>
</feature>
<comment type="caution">
    <text evidence="3">The sequence shown here is derived from an EMBL/GenBank/DDBJ whole genome shotgun (WGS) entry which is preliminary data.</text>
</comment>
<evidence type="ECO:0000256" key="1">
    <source>
        <dbReference type="SAM" id="MobiDB-lite"/>
    </source>
</evidence>
<reference evidence="3 4" key="1">
    <citation type="journal article" date="2019" name="Sci. Rep.">
        <title>A high-quality genome of Eragrostis curvula grass provides insights into Poaceae evolution and supports new strategies to enhance forage quality.</title>
        <authorList>
            <person name="Carballo J."/>
            <person name="Santos B.A.C.M."/>
            <person name="Zappacosta D."/>
            <person name="Garbus I."/>
            <person name="Selva J.P."/>
            <person name="Gallo C.A."/>
            <person name="Diaz A."/>
            <person name="Albertini E."/>
            <person name="Caccamo M."/>
            <person name="Echenique V."/>
        </authorList>
    </citation>
    <scope>NUCLEOTIDE SEQUENCE [LARGE SCALE GENOMIC DNA]</scope>
    <source>
        <strain evidence="4">cv. Victoria</strain>
        <tissue evidence="3">Leaf</tissue>
    </source>
</reference>
<dbReference type="InterPro" id="IPR035979">
    <property type="entry name" value="RBD_domain_sf"/>
</dbReference>
<dbReference type="SUPFAM" id="SSF63748">
    <property type="entry name" value="Tudor/PWWP/MBT"/>
    <property type="match status" value="1"/>
</dbReference>
<feature type="compositionally biased region" description="Basic and acidic residues" evidence="1">
    <location>
        <begin position="361"/>
        <end position="371"/>
    </location>
</feature>
<feature type="non-terminal residue" evidence="3">
    <location>
        <position position="1"/>
    </location>
</feature>
<feature type="compositionally biased region" description="Polar residues" evidence="1">
    <location>
        <begin position="65"/>
        <end position="78"/>
    </location>
</feature>
<feature type="compositionally biased region" description="Pro residues" evidence="1">
    <location>
        <begin position="108"/>
        <end position="122"/>
    </location>
</feature>
<dbReference type="Gene3D" id="2.30.30.140">
    <property type="match status" value="1"/>
</dbReference>
<dbReference type="InterPro" id="IPR000313">
    <property type="entry name" value="PWWP_dom"/>
</dbReference>
<accession>A0A5J9VNP3</accession>
<dbReference type="SMART" id="SM00293">
    <property type="entry name" value="PWWP"/>
    <property type="match status" value="1"/>
</dbReference>
<feature type="region of interest" description="Disordered" evidence="1">
    <location>
        <begin position="351"/>
        <end position="427"/>
    </location>
</feature>
<dbReference type="PANTHER" id="PTHR35491:SF7">
    <property type="entry name" value="OS11G0303500 PROTEIN"/>
    <property type="match status" value="1"/>
</dbReference>
<feature type="region of interest" description="Disordered" evidence="1">
    <location>
        <begin position="440"/>
        <end position="728"/>
    </location>
</feature>
<name>A0A5J9VNP3_9POAL</name>
<dbReference type="CDD" id="cd05162">
    <property type="entry name" value="PWWP"/>
    <property type="match status" value="1"/>
</dbReference>
<proteinExistence type="predicted"/>
<evidence type="ECO:0000313" key="3">
    <source>
        <dbReference type="EMBL" id="TVU37064.1"/>
    </source>
</evidence>
<feature type="compositionally biased region" description="Basic and acidic residues" evidence="1">
    <location>
        <begin position="663"/>
        <end position="715"/>
    </location>
</feature>
<feature type="compositionally biased region" description="Acidic residues" evidence="1">
    <location>
        <begin position="125"/>
        <end position="139"/>
    </location>
</feature>
<feature type="region of interest" description="Disordered" evidence="1">
    <location>
        <begin position="38"/>
        <end position="140"/>
    </location>
</feature>
<feature type="compositionally biased region" description="Basic and acidic residues" evidence="1">
    <location>
        <begin position="853"/>
        <end position="871"/>
    </location>
</feature>
<dbReference type="AlphaFoldDB" id="A0A5J9VNP3"/>
<dbReference type="GO" id="GO:0003676">
    <property type="term" value="F:nucleic acid binding"/>
    <property type="evidence" value="ECO:0007669"/>
    <property type="project" value="InterPro"/>
</dbReference>
<feature type="region of interest" description="Disordered" evidence="1">
    <location>
        <begin position="820"/>
        <end position="882"/>
    </location>
</feature>
<feature type="region of interest" description="Disordered" evidence="1">
    <location>
        <begin position="770"/>
        <end position="791"/>
    </location>
</feature>